<dbReference type="NCBIfam" id="TIGR00499">
    <property type="entry name" value="lysS_bact"/>
    <property type="match status" value="1"/>
</dbReference>
<evidence type="ECO:0000256" key="1">
    <source>
        <dbReference type="ARBA" id="ARBA00022598"/>
    </source>
</evidence>
<reference evidence="10" key="1">
    <citation type="submission" date="2022-05" db="EMBL/GenBank/DDBJ databases">
        <title>Jatrophihabitans sp. SB3-54 whole genome sequence.</title>
        <authorList>
            <person name="Suh M.K."/>
            <person name="Eom M.K."/>
            <person name="Kim J.S."/>
            <person name="Kim H.S."/>
            <person name="Do H.E."/>
            <person name="Shin Y.K."/>
            <person name="Lee J.-S."/>
        </authorList>
    </citation>
    <scope>NUCLEOTIDE SEQUENCE</scope>
    <source>
        <strain evidence="10">SB3-54</strain>
    </source>
</reference>
<feature type="binding site" evidence="7">
    <location>
        <position position="411"/>
    </location>
    <ligand>
        <name>Mg(2+)</name>
        <dbReference type="ChEBI" id="CHEBI:18420"/>
        <label>1</label>
    </ligand>
</feature>
<dbReference type="InterPro" id="IPR004364">
    <property type="entry name" value="Aa-tRNA-synt_II"/>
</dbReference>
<evidence type="ECO:0000256" key="6">
    <source>
        <dbReference type="ARBA" id="ARBA00048573"/>
    </source>
</evidence>
<evidence type="ECO:0000313" key="11">
    <source>
        <dbReference type="Proteomes" id="UP001164693"/>
    </source>
</evidence>
<dbReference type="SUPFAM" id="SSF55681">
    <property type="entry name" value="Class II aaRS and biotin synthetases"/>
    <property type="match status" value="1"/>
</dbReference>
<comment type="catalytic activity">
    <reaction evidence="6 7 8">
        <text>tRNA(Lys) + L-lysine + ATP = L-lysyl-tRNA(Lys) + AMP + diphosphate</text>
        <dbReference type="Rhea" id="RHEA:20792"/>
        <dbReference type="Rhea" id="RHEA-COMP:9696"/>
        <dbReference type="Rhea" id="RHEA-COMP:9697"/>
        <dbReference type="ChEBI" id="CHEBI:30616"/>
        <dbReference type="ChEBI" id="CHEBI:32551"/>
        <dbReference type="ChEBI" id="CHEBI:33019"/>
        <dbReference type="ChEBI" id="CHEBI:78442"/>
        <dbReference type="ChEBI" id="CHEBI:78529"/>
        <dbReference type="ChEBI" id="CHEBI:456215"/>
        <dbReference type="EC" id="6.1.1.6"/>
    </reaction>
</comment>
<evidence type="ECO:0000256" key="2">
    <source>
        <dbReference type="ARBA" id="ARBA00022723"/>
    </source>
</evidence>
<dbReference type="RefSeq" id="WP_269442165.1">
    <property type="nucleotide sequence ID" value="NZ_CP097463.1"/>
</dbReference>
<dbReference type="InterPro" id="IPR045864">
    <property type="entry name" value="aa-tRNA-synth_II/BPL/LPL"/>
</dbReference>
<proteinExistence type="inferred from homology"/>
<dbReference type="HAMAP" id="MF_00252">
    <property type="entry name" value="Lys_tRNA_synth_class2"/>
    <property type="match status" value="1"/>
</dbReference>
<dbReference type="PRINTS" id="PR00982">
    <property type="entry name" value="TRNASYNTHLYS"/>
</dbReference>
<name>A0ABY7JSV6_9ACTN</name>
<dbReference type="CDD" id="cd04322">
    <property type="entry name" value="LysRS_N"/>
    <property type="match status" value="1"/>
</dbReference>
<evidence type="ECO:0000313" key="10">
    <source>
        <dbReference type="EMBL" id="WAX55647.1"/>
    </source>
</evidence>
<keyword evidence="2 7" id="KW-0479">Metal-binding</keyword>
<comment type="subunit">
    <text evidence="7">Homodimer.</text>
</comment>
<dbReference type="NCBIfam" id="NF001756">
    <property type="entry name" value="PRK00484.1"/>
    <property type="match status" value="1"/>
</dbReference>
<dbReference type="Gene3D" id="3.30.930.10">
    <property type="entry name" value="Bira Bifunctional Protein, Domain 2"/>
    <property type="match status" value="1"/>
</dbReference>
<dbReference type="EC" id="6.1.1.6" evidence="7"/>
<keyword evidence="5 7" id="KW-0030">Aminoacyl-tRNA synthetase</keyword>
<dbReference type="InterPro" id="IPR006195">
    <property type="entry name" value="aa-tRNA-synth_II"/>
</dbReference>
<feature type="binding site" evidence="7">
    <location>
        <position position="411"/>
    </location>
    <ligand>
        <name>Mg(2+)</name>
        <dbReference type="ChEBI" id="CHEBI:18420"/>
        <label>2</label>
    </ligand>
</feature>
<keyword evidence="7" id="KW-0648">Protein biosynthesis</keyword>
<feature type="binding site" evidence="7">
    <location>
        <position position="404"/>
    </location>
    <ligand>
        <name>Mg(2+)</name>
        <dbReference type="ChEBI" id="CHEBI:18420"/>
        <label>1</label>
    </ligand>
</feature>
<dbReference type="InterPro" id="IPR002313">
    <property type="entry name" value="Lys-tRNA-ligase_II"/>
</dbReference>
<comment type="similarity">
    <text evidence="7">Belongs to the class-II aminoacyl-tRNA synthetase family.</text>
</comment>
<dbReference type="InterPro" id="IPR004365">
    <property type="entry name" value="NA-bd_OB_tRNA"/>
</dbReference>
<dbReference type="Gene3D" id="2.40.50.140">
    <property type="entry name" value="Nucleic acid-binding proteins"/>
    <property type="match status" value="1"/>
</dbReference>
<dbReference type="EMBL" id="CP097463">
    <property type="protein sequence ID" value="WAX55647.1"/>
    <property type="molecule type" value="Genomic_DNA"/>
</dbReference>
<accession>A0ABY7JSV6</accession>
<comment type="subcellular location">
    <subcellularLocation>
        <location evidence="7">Cytoplasm</location>
    </subcellularLocation>
</comment>
<dbReference type="Proteomes" id="UP001164693">
    <property type="component" value="Chromosome"/>
</dbReference>
<dbReference type="SUPFAM" id="SSF50249">
    <property type="entry name" value="Nucleic acid-binding proteins"/>
    <property type="match status" value="1"/>
</dbReference>
<dbReference type="Pfam" id="PF01336">
    <property type="entry name" value="tRNA_anti-codon"/>
    <property type="match status" value="1"/>
</dbReference>
<dbReference type="PROSITE" id="PS50862">
    <property type="entry name" value="AA_TRNA_LIGASE_II"/>
    <property type="match status" value="1"/>
</dbReference>
<dbReference type="PANTHER" id="PTHR42918">
    <property type="entry name" value="LYSYL-TRNA SYNTHETASE"/>
    <property type="match status" value="1"/>
</dbReference>
<evidence type="ECO:0000259" key="9">
    <source>
        <dbReference type="PROSITE" id="PS50862"/>
    </source>
</evidence>
<dbReference type="InterPro" id="IPR044136">
    <property type="entry name" value="Lys-tRNA-ligase_II_N"/>
</dbReference>
<keyword evidence="1 7" id="KW-0436">Ligase</keyword>
<evidence type="ECO:0000256" key="4">
    <source>
        <dbReference type="ARBA" id="ARBA00022840"/>
    </source>
</evidence>
<protein>
    <recommendedName>
        <fullName evidence="7">Lysine--tRNA ligase</fullName>
        <ecNumber evidence="7">6.1.1.6</ecNumber>
    </recommendedName>
    <alternativeName>
        <fullName evidence="7">Lysyl-tRNA synthetase</fullName>
        <shortName evidence="7">LysRS</shortName>
    </alternativeName>
</protein>
<dbReference type="PANTHER" id="PTHR42918:SF15">
    <property type="entry name" value="LYSINE--TRNA LIGASE, CHLOROPLASTIC_MITOCHONDRIAL"/>
    <property type="match status" value="1"/>
</dbReference>
<evidence type="ECO:0000256" key="3">
    <source>
        <dbReference type="ARBA" id="ARBA00022741"/>
    </source>
</evidence>
<feature type="domain" description="Aminoacyl-transfer RNA synthetases class-II family profile" evidence="9">
    <location>
        <begin position="175"/>
        <end position="491"/>
    </location>
</feature>
<gene>
    <name evidence="7 10" type="primary">lysS</name>
    <name evidence="10" type="ORF">M6B22_13980</name>
</gene>
<keyword evidence="7" id="KW-0963">Cytoplasm</keyword>
<organism evidence="10 11">
    <name type="scientific">Jatrophihabitans cynanchi</name>
    <dbReference type="NCBI Taxonomy" id="2944128"/>
    <lineage>
        <taxon>Bacteria</taxon>
        <taxon>Bacillati</taxon>
        <taxon>Actinomycetota</taxon>
        <taxon>Actinomycetes</taxon>
        <taxon>Jatrophihabitantales</taxon>
        <taxon>Jatrophihabitantaceae</taxon>
        <taxon>Jatrophihabitans</taxon>
    </lineage>
</organism>
<dbReference type="InterPro" id="IPR018149">
    <property type="entry name" value="Lys-tRNA-synth_II_C"/>
</dbReference>
<evidence type="ECO:0000256" key="5">
    <source>
        <dbReference type="ARBA" id="ARBA00023146"/>
    </source>
</evidence>
<evidence type="ECO:0000256" key="8">
    <source>
        <dbReference type="RuleBase" id="RU000336"/>
    </source>
</evidence>
<evidence type="ECO:0000256" key="7">
    <source>
        <dbReference type="HAMAP-Rule" id="MF_00252"/>
    </source>
</evidence>
<dbReference type="InterPro" id="IPR012340">
    <property type="entry name" value="NA-bd_OB-fold"/>
</dbReference>
<dbReference type="GO" id="GO:0004824">
    <property type="term" value="F:lysine-tRNA ligase activity"/>
    <property type="evidence" value="ECO:0007669"/>
    <property type="project" value="UniProtKB-EC"/>
</dbReference>
<keyword evidence="11" id="KW-1185">Reference proteome</keyword>
<keyword evidence="7 8" id="KW-0460">Magnesium</keyword>
<sequence length="492" mass="54838">MNEDDLPEQLRIRREKYDRLTAAADGSLFPVGVPRTHSLGEVREQFPELPAGTETGRQVGVTGRVIFVRNTGKLCFATLREDGVELQVMLSQDRVGAESLAAWKADVDLGDLVFVQGEVIASKRGELSVLAQSWQITAKSLRPLPVAHKPLSEETRVRQRYVDLIVRPEAREMVRTRADVLRAIRETLHDRRYVEVETPILQVVHGGAAARPFHTHLNAFDLDMSLRIATELYLKRCIVGGVEKVFEIGRTFRNEGVDSSHSPEFTMLEAYEAYADYDSMAQLTRSLVTAAAERTGLREPVTADGVPIALFDQWRSVTIHDLVSGAVGDRVTVDTPVEQLRTHADRLGVGLRDGWDAGEIVLELYEKLVEHTLIQPTFVRDYPVSVRPLARPHRDDPRLAEAWDLIIGGFEVGVAYSELADPVEQRRRLVEQSLAAAKGDPEAMQLDEDFLTALEYGMPPTGGMGLGVDRLIMLLTGRGIRETILFPLLKPL</sequence>
<keyword evidence="4 7" id="KW-0067">ATP-binding</keyword>
<dbReference type="Pfam" id="PF00152">
    <property type="entry name" value="tRNA-synt_2"/>
    <property type="match status" value="1"/>
</dbReference>
<comment type="cofactor">
    <cofactor evidence="7 8">
        <name>Mg(2+)</name>
        <dbReference type="ChEBI" id="CHEBI:18420"/>
    </cofactor>
    <text evidence="7 8">Binds 3 Mg(2+) ions per subunit.</text>
</comment>
<keyword evidence="3 7" id="KW-0547">Nucleotide-binding</keyword>